<organism evidence="6 7">
    <name type="scientific">Exophiala sideris</name>
    <dbReference type="NCBI Taxonomy" id="1016849"/>
    <lineage>
        <taxon>Eukaryota</taxon>
        <taxon>Fungi</taxon>
        <taxon>Dikarya</taxon>
        <taxon>Ascomycota</taxon>
        <taxon>Pezizomycotina</taxon>
        <taxon>Eurotiomycetes</taxon>
        <taxon>Chaetothyriomycetidae</taxon>
        <taxon>Chaetothyriales</taxon>
        <taxon>Herpotrichiellaceae</taxon>
        <taxon>Exophiala</taxon>
    </lineage>
</organism>
<dbReference type="EMBL" id="JAVRRF010000023">
    <property type="protein sequence ID" value="KAK5054309.1"/>
    <property type="molecule type" value="Genomic_DNA"/>
</dbReference>
<proteinExistence type="predicted"/>
<gene>
    <name evidence="6" type="ORF">LTR69_008924</name>
</gene>
<keyword evidence="4" id="KW-0804">Transcription</keyword>
<keyword evidence="7" id="KW-1185">Reference proteome</keyword>
<accession>A0ABR0J3P4</accession>
<keyword evidence="5" id="KW-0539">Nucleus</keyword>
<dbReference type="PANTHER" id="PTHR47660:SF2">
    <property type="entry name" value="TRANSCRIPTION FACTOR WITH C2H2 AND ZN(2)-CYS(6) DNA BINDING DOMAIN (EUROFUNG)"/>
    <property type="match status" value="1"/>
</dbReference>
<name>A0ABR0J3P4_9EURO</name>
<dbReference type="PANTHER" id="PTHR47660">
    <property type="entry name" value="TRANSCRIPTION FACTOR WITH C2H2 AND ZN(2)-CYS(6) DNA BINDING DOMAIN (EUROFUNG)-RELATED-RELATED"/>
    <property type="match status" value="1"/>
</dbReference>
<reference evidence="6 7" key="1">
    <citation type="submission" date="2023-08" db="EMBL/GenBank/DDBJ databases">
        <title>Black Yeasts Isolated from many extreme environments.</title>
        <authorList>
            <person name="Coleine C."/>
            <person name="Stajich J.E."/>
            <person name="Selbmann L."/>
        </authorList>
    </citation>
    <scope>NUCLEOTIDE SEQUENCE [LARGE SCALE GENOMIC DNA]</scope>
    <source>
        <strain evidence="6 7">CCFEE 6328</strain>
    </source>
</reference>
<evidence type="ECO:0000256" key="2">
    <source>
        <dbReference type="ARBA" id="ARBA00022833"/>
    </source>
</evidence>
<evidence type="ECO:0000256" key="4">
    <source>
        <dbReference type="ARBA" id="ARBA00023163"/>
    </source>
</evidence>
<keyword evidence="2" id="KW-0862">Zinc</keyword>
<dbReference type="Proteomes" id="UP001345691">
    <property type="component" value="Unassembled WGS sequence"/>
</dbReference>
<keyword evidence="1" id="KW-0479">Metal-binding</keyword>
<comment type="caution">
    <text evidence="6">The sequence shown here is derived from an EMBL/GenBank/DDBJ whole genome shotgun (WGS) entry which is preliminary data.</text>
</comment>
<evidence type="ECO:0000313" key="7">
    <source>
        <dbReference type="Proteomes" id="UP001345691"/>
    </source>
</evidence>
<evidence type="ECO:0000313" key="6">
    <source>
        <dbReference type="EMBL" id="KAK5054309.1"/>
    </source>
</evidence>
<evidence type="ECO:0000256" key="1">
    <source>
        <dbReference type="ARBA" id="ARBA00022723"/>
    </source>
</evidence>
<sequence>MAGKEGEEEARKALPNLSAWAASGESRQAVFHAGQVLRAAKQHHVGTLQDVQQTSIPDGTTTDMPDPIWLDGDNSHELQSFLVLGKGSPCIQRCYNEESGSGVHLEAPLSDPVAIMRSITTLLQQKSADEEKDCPPLVGNLSKLMRSLGNAAAAMRRR</sequence>
<protein>
    <submittedName>
        <fullName evidence="6">Uncharacterized protein</fullName>
    </submittedName>
</protein>
<evidence type="ECO:0000256" key="5">
    <source>
        <dbReference type="ARBA" id="ARBA00023242"/>
    </source>
</evidence>
<evidence type="ECO:0000256" key="3">
    <source>
        <dbReference type="ARBA" id="ARBA00023015"/>
    </source>
</evidence>
<keyword evidence="3" id="KW-0805">Transcription regulation</keyword>